<dbReference type="eggNOG" id="ENOG502Z9WV">
    <property type="taxonomic scope" value="Bacteria"/>
</dbReference>
<dbReference type="HOGENOM" id="CLU_1254497_0_0_7"/>
<dbReference type="EMBL" id="DS990443">
    <property type="protein sequence ID" value="EEQ63697.1"/>
    <property type="molecule type" value="Genomic_DNA"/>
</dbReference>
<protein>
    <submittedName>
        <fullName evidence="1">Uncharacterized protein</fullName>
    </submittedName>
</protein>
<name>C5F0A3_9HELI</name>
<dbReference type="AlphaFoldDB" id="C5F0A3"/>
<proteinExistence type="predicted"/>
<keyword evidence="2" id="KW-1185">Reference proteome</keyword>
<dbReference type="Proteomes" id="UP000003953">
    <property type="component" value="Unassembled WGS sequence"/>
</dbReference>
<gene>
    <name evidence="1" type="ORF">HPMG_01154</name>
</gene>
<evidence type="ECO:0000313" key="1">
    <source>
        <dbReference type="EMBL" id="EEQ63697.1"/>
    </source>
</evidence>
<accession>C5F0A3</accession>
<reference evidence="2" key="1">
    <citation type="journal article" date="2014" name="Genome Announc.">
        <title>Draft genome sequences of six enterohepatic helicobacter species isolated from humans and one from rhesus macaques.</title>
        <authorList>
            <person name="Shen Z."/>
            <person name="Sheh A."/>
            <person name="Young S.K."/>
            <person name="Abouelliel A."/>
            <person name="Ward D.V."/>
            <person name="Earl A.M."/>
            <person name="Fox J.G."/>
        </authorList>
    </citation>
    <scope>NUCLEOTIDE SEQUENCE [LARGE SCALE GENOMIC DNA]</scope>
    <source>
        <strain evidence="2">MIT 98-5489</strain>
    </source>
</reference>
<sequence length="195" mass="22577">MLENLWDYAGRDLMVNGKEVRFYQDDIAECPLDWDCNPTFLSLLKGWKLGTKEVYDEDGECYTIPDDFDFPEDIEAFLEKNGYIFKRVYGYSHGGLSLALEGHCPANFSCPFDSGLADFLIARKSDIREWYNTSRITPKLKEKVFLQWNAIINDTDSWVNGDVWFVEVDEEYYSCYGSSCLKKTLQDVLKEVKSA</sequence>
<evidence type="ECO:0000313" key="2">
    <source>
        <dbReference type="Proteomes" id="UP000003953"/>
    </source>
</evidence>
<organism evidence="1 2">
    <name type="scientific">Helicobacter pullorum MIT 98-5489</name>
    <dbReference type="NCBI Taxonomy" id="537972"/>
    <lineage>
        <taxon>Bacteria</taxon>
        <taxon>Pseudomonadati</taxon>
        <taxon>Campylobacterota</taxon>
        <taxon>Epsilonproteobacteria</taxon>
        <taxon>Campylobacterales</taxon>
        <taxon>Helicobacteraceae</taxon>
        <taxon>Helicobacter</taxon>
    </lineage>
</organism>